<dbReference type="RefSeq" id="WP_354702382.1">
    <property type="nucleotide sequence ID" value="NZ_CP114014.1"/>
</dbReference>
<gene>
    <name evidence="1" type="ORF">DSM112329_02740</name>
</gene>
<dbReference type="AlphaFoldDB" id="A0AAU7AWQ4"/>
<dbReference type="EMBL" id="CP114014">
    <property type="protein sequence ID" value="XAY05880.1"/>
    <property type="molecule type" value="Genomic_DNA"/>
</dbReference>
<reference evidence="1" key="1">
    <citation type="submission" date="2022-12" db="EMBL/GenBank/DDBJ databases">
        <title>Paraconexibacter alkalitolerans sp. nov. and Baekduia alba sp. nov., isolated from soil and emended description of the genera Paraconexibacter (Chun et al., 2020) and Baekduia (An et al., 2020).</title>
        <authorList>
            <person name="Vieira S."/>
            <person name="Huber K.J."/>
            <person name="Geppert A."/>
            <person name="Wolf J."/>
            <person name="Neumann-Schaal M."/>
            <person name="Muesken M."/>
            <person name="Overmann J."/>
        </authorList>
    </citation>
    <scope>NUCLEOTIDE SEQUENCE</scope>
    <source>
        <strain evidence="1">AEG42_29</strain>
    </source>
</reference>
<organism evidence="1">
    <name type="scientific">Paraconexibacter sp. AEG42_29</name>
    <dbReference type="NCBI Taxonomy" id="2997339"/>
    <lineage>
        <taxon>Bacteria</taxon>
        <taxon>Bacillati</taxon>
        <taxon>Actinomycetota</taxon>
        <taxon>Thermoleophilia</taxon>
        <taxon>Solirubrobacterales</taxon>
        <taxon>Paraconexibacteraceae</taxon>
        <taxon>Paraconexibacter</taxon>
    </lineage>
</organism>
<proteinExistence type="predicted"/>
<sequence>MSDDWLQLIPTDPELVPATGAITAARAAFEVLVGPADEVLVTVTDHVCFIDAGANHERISCPRCEAEIDQAWWVRALDAASDAAFADLTVHVPCCRARLSLNDLVYDWPAGFARFVLEARNPDVSELEPAQVAALAATLGTPLRVVWTHI</sequence>
<dbReference type="KEGG" id="parq:DSM112329_02740"/>
<evidence type="ECO:0000313" key="1">
    <source>
        <dbReference type="EMBL" id="XAY05880.1"/>
    </source>
</evidence>
<name>A0AAU7AWQ4_9ACTN</name>
<protein>
    <submittedName>
        <fullName evidence="1">Uncharacterized protein</fullName>
    </submittedName>
</protein>
<accession>A0AAU7AWQ4</accession>